<dbReference type="AlphaFoldDB" id="A0A0K2TQJ6"/>
<organism evidence="1">
    <name type="scientific">Lepeophtheirus salmonis</name>
    <name type="common">Salmon louse</name>
    <name type="synonym">Caligus salmonis</name>
    <dbReference type="NCBI Taxonomy" id="72036"/>
    <lineage>
        <taxon>Eukaryota</taxon>
        <taxon>Metazoa</taxon>
        <taxon>Ecdysozoa</taxon>
        <taxon>Arthropoda</taxon>
        <taxon>Crustacea</taxon>
        <taxon>Multicrustacea</taxon>
        <taxon>Hexanauplia</taxon>
        <taxon>Copepoda</taxon>
        <taxon>Siphonostomatoida</taxon>
        <taxon>Caligidae</taxon>
        <taxon>Lepeophtheirus</taxon>
    </lineage>
</organism>
<evidence type="ECO:0000313" key="1">
    <source>
        <dbReference type="EMBL" id="CDW28080.1"/>
    </source>
</evidence>
<accession>A0A0K2TQJ6</accession>
<name>A0A0K2TQJ6_LEPSM</name>
<sequence length="62" mass="7459">MVFKPFFQKYRVDQCSHSAYLIMFFLINMNSHKMIDLKSPPVVVRCVILSKHIKFYLCIIFE</sequence>
<proteinExistence type="predicted"/>
<protein>
    <submittedName>
        <fullName evidence="1">Uncharacterized protein</fullName>
    </submittedName>
</protein>
<dbReference type="EMBL" id="HACA01010719">
    <property type="protein sequence ID" value="CDW28080.1"/>
    <property type="molecule type" value="Transcribed_RNA"/>
</dbReference>
<reference evidence="1" key="1">
    <citation type="submission" date="2014-05" db="EMBL/GenBank/DDBJ databases">
        <authorList>
            <person name="Chronopoulou M."/>
        </authorList>
    </citation>
    <scope>NUCLEOTIDE SEQUENCE</scope>
    <source>
        <tissue evidence="1">Whole organism</tissue>
    </source>
</reference>